<accession>A2VBA8</accession>
<proteinExistence type="predicted"/>
<dbReference type="EMBL" id="AM491765">
    <property type="protein sequence ID" value="CAM33386.1"/>
    <property type="molecule type" value="Genomic_DNA"/>
</dbReference>
<sequence>MASFFYFLFISVSLLILANADDAGRYPSGDDLVEGTTAARLHSSSDLPDDDEEECECEDDDETTVATHISTRSNGYPSNNGSPTSTKRPSNNGSSNNGGSSSVTGSVILRDKWVNGANCILAFKNNGNARACGVKFELTLGDNSKESKAFGTLRKSEIKFTEFRTTSNLVQESKTEILELFTMMCQNLFQQSRFLDKKKDATLL</sequence>
<evidence type="ECO:0000256" key="2">
    <source>
        <dbReference type="SAM" id="SignalP"/>
    </source>
</evidence>
<feature type="compositionally biased region" description="Low complexity" evidence="1">
    <location>
        <begin position="90"/>
        <end position="103"/>
    </location>
</feature>
<evidence type="ECO:0000313" key="3">
    <source>
        <dbReference type="EMBL" id="CAM33386.1"/>
    </source>
</evidence>
<protein>
    <submittedName>
        <fullName evidence="3">Cellulose binding protein</fullName>
    </submittedName>
</protein>
<reference evidence="3" key="2">
    <citation type="journal article" date="2008" name="Physiol. Mol. Plant Pathol.">
        <title>Characterisation of the cellulose-binding protein Mj-cbp-1 of the root knot nematode, Meloidogyne javanica.</title>
        <authorList>
            <person name="Adam M.A.M."/>
            <person name="Phillips M.S."/>
            <person name="Jones J.T."/>
            <person name="Blok V.C."/>
        </authorList>
    </citation>
    <scope>NUCLEOTIDE SEQUENCE</scope>
    <source>
        <strain evidence="3">A2</strain>
    </source>
</reference>
<organism evidence="3">
    <name type="scientific">Meloidogyne incognita</name>
    <name type="common">Southern root-knot nematode worm</name>
    <name type="synonym">Oxyuris incognita</name>
    <dbReference type="NCBI Taxonomy" id="6306"/>
    <lineage>
        <taxon>Eukaryota</taxon>
        <taxon>Metazoa</taxon>
        <taxon>Ecdysozoa</taxon>
        <taxon>Nematoda</taxon>
        <taxon>Chromadorea</taxon>
        <taxon>Rhabditida</taxon>
        <taxon>Tylenchina</taxon>
        <taxon>Tylenchomorpha</taxon>
        <taxon>Tylenchoidea</taxon>
        <taxon>Meloidogynidae</taxon>
        <taxon>Meloidogyninae</taxon>
        <taxon>Meloidogyne</taxon>
        <taxon>Meloidogyne incognita group</taxon>
    </lineage>
</organism>
<feature type="compositionally biased region" description="Polar residues" evidence="1">
    <location>
        <begin position="64"/>
        <end position="89"/>
    </location>
</feature>
<gene>
    <name evidence="3" type="primary">cbp-1</name>
</gene>
<dbReference type="AlphaFoldDB" id="A2VBA8"/>
<feature type="compositionally biased region" description="Acidic residues" evidence="1">
    <location>
        <begin position="47"/>
        <end position="63"/>
    </location>
</feature>
<keyword evidence="2" id="KW-0732">Signal</keyword>
<name>A2VBA8_MELIC</name>
<feature type="chain" id="PRO_5002646774" evidence="2">
    <location>
        <begin position="21"/>
        <end position="204"/>
    </location>
</feature>
<feature type="signal peptide" evidence="2">
    <location>
        <begin position="1"/>
        <end position="20"/>
    </location>
</feature>
<evidence type="ECO:0000256" key="1">
    <source>
        <dbReference type="SAM" id="MobiDB-lite"/>
    </source>
</evidence>
<feature type="region of interest" description="Disordered" evidence="1">
    <location>
        <begin position="41"/>
        <end position="103"/>
    </location>
</feature>
<feature type="non-terminal residue" evidence="3">
    <location>
        <position position="204"/>
    </location>
</feature>
<reference evidence="3" key="1">
    <citation type="submission" date="2007-02" db="EMBL/GenBank/DDBJ databases">
        <authorList>
            <person name="Phillips M."/>
        </authorList>
    </citation>
    <scope>NUCLEOTIDE SEQUENCE</scope>
    <source>
        <strain evidence="3">A2</strain>
    </source>
</reference>